<dbReference type="Pfam" id="PF01025">
    <property type="entry name" value="GrpE"/>
    <property type="match status" value="1"/>
</dbReference>
<evidence type="ECO:0000256" key="2">
    <source>
        <dbReference type="ARBA" id="ARBA00009054"/>
    </source>
</evidence>
<gene>
    <name evidence="10" type="primary">grpE</name>
    <name evidence="14" type="ORF">HNR70_001634</name>
</gene>
<keyword evidence="4 10" id="KW-0963">Cytoplasm</keyword>
<evidence type="ECO:0000313" key="15">
    <source>
        <dbReference type="Proteomes" id="UP000588158"/>
    </source>
</evidence>
<keyword evidence="5 10" id="KW-0346">Stress response</keyword>
<comment type="subunit">
    <text evidence="3 10">Homodimer.</text>
</comment>
<evidence type="ECO:0000256" key="7">
    <source>
        <dbReference type="ARBA" id="ARBA00053401"/>
    </source>
</evidence>
<dbReference type="PANTHER" id="PTHR21237">
    <property type="entry name" value="GRPE PROTEIN"/>
    <property type="match status" value="1"/>
</dbReference>
<dbReference type="GO" id="GO:0006457">
    <property type="term" value="P:protein folding"/>
    <property type="evidence" value="ECO:0007669"/>
    <property type="project" value="InterPro"/>
</dbReference>
<keyword evidence="6 10" id="KW-0143">Chaperone</keyword>
<dbReference type="HAMAP" id="MF_01151">
    <property type="entry name" value="GrpE"/>
    <property type="match status" value="1"/>
</dbReference>
<dbReference type="GO" id="GO:0005737">
    <property type="term" value="C:cytoplasm"/>
    <property type="evidence" value="ECO:0007669"/>
    <property type="project" value="UniProtKB-SubCell"/>
</dbReference>
<dbReference type="FunFam" id="2.30.22.10:FF:000001">
    <property type="entry name" value="Protein GrpE"/>
    <property type="match status" value="1"/>
</dbReference>
<evidence type="ECO:0000313" key="14">
    <source>
        <dbReference type="EMBL" id="MBB5831821.1"/>
    </source>
</evidence>
<keyword evidence="15" id="KW-1185">Reference proteome</keyword>
<feature type="region of interest" description="Disordered" evidence="13">
    <location>
        <begin position="1"/>
        <end position="83"/>
    </location>
</feature>
<evidence type="ECO:0000256" key="9">
    <source>
        <dbReference type="ARBA" id="ARBA00076414"/>
    </source>
</evidence>
<dbReference type="PRINTS" id="PR00773">
    <property type="entry name" value="GRPEPROTEIN"/>
</dbReference>
<accession>A0A841ADY7</accession>
<organism evidence="14 15">
    <name type="scientific">Brachybacterium aquaticum</name>
    <dbReference type="NCBI Taxonomy" id="1432564"/>
    <lineage>
        <taxon>Bacteria</taxon>
        <taxon>Bacillati</taxon>
        <taxon>Actinomycetota</taxon>
        <taxon>Actinomycetes</taxon>
        <taxon>Micrococcales</taxon>
        <taxon>Dermabacteraceae</taxon>
        <taxon>Brachybacterium</taxon>
    </lineage>
</organism>
<dbReference type="InterPro" id="IPR009012">
    <property type="entry name" value="GrpE_head"/>
</dbReference>
<evidence type="ECO:0000256" key="8">
    <source>
        <dbReference type="ARBA" id="ARBA00072274"/>
    </source>
</evidence>
<dbReference type="GO" id="GO:0042803">
    <property type="term" value="F:protein homodimerization activity"/>
    <property type="evidence" value="ECO:0007669"/>
    <property type="project" value="InterPro"/>
</dbReference>
<dbReference type="InterPro" id="IPR000740">
    <property type="entry name" value="GrpE"/>
</dbReference>
<name>A0A841ADY7_9MICO</name>
<feature type="compositionally biased region" description="Low complexity" evidence="13">
    <location>
        <begin position="58"/>
        <end position="79"/>
    </location>
</feature>
<evidence type="ECO:0000256" key="12">
    <source>
        <dbReference type="SAM" id="Coils"/>
    </source>
</evidence>
<keyword evidence="12" id="KW-0175">Coiled coil</keyword>
<evidence type="ECO:0000256" key="10">
    <source>
        <dbReference type="HAMAP-Rule" id="MF_01151"/>
    </source>
</evidence>
<dbReference type="AlphaFoldDB" id="A0A841ADY7"/>
<dbReference type="RefSeq" id="WP_184325231.1">
    <property type="nucleotide sequence ID" value="NZ_JACHLZ010000001.1"/>
</dbReference>
<dbReference type="InterPro" id="IPR013805">
    <property type="entry name" value="GrpE_CC"/>
</dbReference>
<evidence type="ECO:0000256" key="5">
    <source>
        <dbReference type="ARBA" id="ARBA00023016"/>
    </source>
</evidence>
<comment type="function">
    <text evidence="7 10">Participates actively in the response to hyperosmotic and heat shock by preventing the aggregation of stress-denatured proteins, in association with DnaK and GrpE. It is the nucleotide exchange factor for DnaK and may function as a thermosensor. Unfolded proteins bind initially to DnaJ; upon interaction with the DnaJ-bound protein, DnaK hydrolyzes its bound ATP, resulting in the formation of a stable complex. GrpE releases ADP from DnaK; ATP binding to DnaK triggers the release of the substrate protein, thus completing the reaction cycle. Several rounds of ATP-dependent interactions between DnaJ, DnaK and GrpE are required for fully efficient folding.</text>
</comment>
<dbReference type="GO" id="GO:0051087">
    <property type="term" value="F:protein-folding chaperone binding"/>
    <property type="evidence" value="ECO:0007669"/>
    <property type="project" value="InterPro"/>
</dbReference>
<dbReference type="Gene3D" id="2.30.22.10">
    <property type="entry name" value="Head domain of nucleotide exchange factor GrpE"/>
    <property type="match status" value="1"/>
</dbReference>
<dbReference type="GO" id="GO:0051082">
    <property type="term" value="F:unfolded protein binding"/>
    <property type="evidence" value="ECO:0007669"/>
    <property type="project" value="TreeGrafter"/>
</dbReference>
<evidence type="ECO:0000256" key="1">
    <source>
        <dbReference type="ARBA" id="ARBA00004496"/>
    </source>
</evidence>
<comment type="similarity">
    <text evidence="2 10 11">Belongs to the GrpE family.</text>
</comment>
<feature type="coiled-coil region" evidence="12">
    <location>
        <begin position="85"/>
        <end position="112"/>
    </location>
</feature>
<evidence type="ECO:0000256" key="11">
    <source>
        <dbReference type="RuleBase" id="RU004478"/>
    </source>
</evidence>
<dbReference type="EMBL" id="JACHLZ010000001">
    <property type="protein sequence ID" value="MBB5831821.1"/>
    <property type="molecule type" value="Genomic_DNA"/>
</dbReference>
<dbReference type="Proteomes" id="UP000588158">
    <property type="component" value="Unassembled WGS sequence"/>
</dbReference>
<sequence length="227" mass="24269">MTENPSTPDDAQRPEGEPRFSFTDKRKVNPEDGSVRPSGDAPADGGQGPTEPVDPIDAEAATLFEQAAAESAEGGADAPADARRVAELEGRVVELTEQLKRDQAEYVNSRRRIEGAATASQEAAIAKVVTSLIPVLDDVELGRQHGDIAEGTPFHSIAQKLVEVLRSHGLTRFGEVGEEFDPTLHEALMHEQADDVDTATVSLVMQPGYKLGERVLRPARVGTKGPA</sequence>
<comment type="subcellular location">
    <subcellularLocation>
        <location evidence="1 10">Cytoplasm</location>
    </subcellularLocation>
</comment>
<evidence type="ECO:0000256" key="13">
    <source>
        <dbReference type="SAM" id="MobiDB-lite"/>
    </source>
</evidence>
<dbReference type="CDD" id="cd00446">
    <property type="entry name" value="GrpE"/>
    <property type="match status" value="1"/>
</dbReference>
<dbReference type="PANTHER" id="PTHR21237:SF23">
    <property type="entry name" value="GRPE PROTEIN HOMOLOG, MITOCHONDRIAL"/>
    <property type="match status" value="1"/>
</dbReference>
<reference evidence="14 15" key="1">
    <citation type="submission" date="2020-08" db="EMBL/GenBank/DDBJ databases">
        <title>Sequencing the genomes of 1000 actinobacteria strains.</title>
        <authorList>
            <person name="Klenk H.-P."/>
        </authorList>
    </citation>
    <scope>NUCLEOTIDE SEQUENCE [LARGE SCALE GENOMIC DNA]</scope>
    <source>
        <strain evidence="14 15">DSM 28796</strain>
    </source>
</reference>
<evidence type="ECO:0000256" key="4">
    <source>
        <dbReference type="ARBA" id="ARBA00022490"/>
    </source>
</evidence>
<dbReference type="Gene3D" id="3.90.20.20">
    <property type="match status" value="1"/>
</dbReference>
<protein>
    <recommendedName>
        <fullName evidence="8 10">Protein GrpE</fullName>
    </recommendedName>
    <alternativeName>
        <fullName evidence="9 10">HSP-70 cofactor</fullName>
    </alternativeName>
</protein>
<evidence type="ECO:0000256" key="3">
    <source>
        <dbReference type="ARBA" id="ARBA00011738"/>
    </source>
</evidence>
<dbReference type="SUPFAM" id="SSF51064">
    <property type="entry name" value="Head domain of nucleotide exchange factor GrpE"/>
    <property type="match status" value="1"/>
</dbReference>
<proteinExistence type="inferred from homology"/>
<dbReference type="GO" id="GO:0000774">
    <property type="term" value="F:adenyl-nucleotide exchange factor activity"/>
    <property type="evidence" value="ECO:0007669"/>
    <property type="project" value="InterPro"/>
</dbReference>
<dbReference type="SUPFAM" id="SSF58014">
    <property type="entry name" value="Coiled-coil domain of nucleotide exchange factor GrpE"/>
    <property type="match status" value="1"/>
</dbReference>
<feature type="compositionally biased region" description="Basic and acidic residues" evidence="13">
    <location>
        <begin position="10"/>
        <end position="34"/>
    </location>
</feature>
<comment type="caution">
    <text evidence="14">The sequence shown here is derived from an EMBL/GenBank/DDBJ whole genome shotgun (WGS) entry which is preliminary data.</text>
</comment>
<evidence type="ECO:0000256" key="6">
    <source>
        <dbReference type="ARBA" id="ARBA00023186"/>
    </source>
</evidence>